<keyword evidence="3" id="KW-1185">Reference proteome</keyword>
<dbReference type="RefSeq" id="WP_248633797.1">
    <property type="nucleotide sequence ID" value="NZ_JALPTH010000010.1"/>
</dbReference>
<evidence type="ECO:0000256" key="1">
    <source>
        <dbReference type="SAM" id="MobiDB-lite"/>
    </source>
</evidence>
<evidence type="ECO:0000313" key="3">
    <source>
        <dbReference type="Proteomes" id="UP001522868"/>
    </source>
</evidence>
<evidence type="ECO:0000313" key="2">
    <source>
        <dbReference type="EMBL" id="MCK8678199.1"/>
    </source>
</evidence>
<dbReference type="EMBL" id="JALPTH010000010">
    <property type="protein sequence ID" value="MCK8678199.1"/>
    <property type="molecule type" value="Genomic_DNA"/>
</dbReference>
<reference evidence="2 3" key="1">
    <citation type="submission" date="2022-04" db="EMBL/GenBank/DDBJ databases">
        <title>Streptomyces sp. nov. LCR6-01 isolated from Lichen of Dirinaria sp.</title>
        <authorList>
            <person name="Kanchanasin P."/>
            <person name="Tanasupawat S."/>
            <person name="Phongsopitanun W."/>
        </authorList>
    </citation>
    <scope>NUCLEOTIDE SEQUENCE [LARGE SCALE GENOMIC DNA]</scope>
    <source>
        <strain evidence="2 3">LCR6-01</strain>
    </source>
</reference>
<feature type="region of interest" description="Disordered" evidence="1">
    <location>
        <begin position="212"/>
        <end position="271"/>
    </location>
</feature>
<proteinExistence type="predicted"/>
<feature type="region of interest" description="Disordered" evidence="1">
    <location>
        <begin position="1"/>
        <end position="105"/>
    </location>
</feature>
<feature type="compositionally biased region" description="Polar residues" evidence="1">
    <location>
        <begin position="7"/>
        <end position="43"/>
    </location>
</feature>
<dbReference type="Proteomes" id="UP001522868">
    <property type="component" value="Unassembled WGS sequence"/>
</dbReference>
<name>A0ABT0IA47_9ACTN</name>
<protein>
    <submittedName>
        <fullName evidence="2">Uncharacterized protein</fullName>
    </submittedName>
</protein>
<accession>A0ABT0IA47</accession>
<sequence length="271" mass="27525">MRDHSPHSSSSETEYYSAQEETPLASSAPRTSSAPGLHQQPQGPASPVPSTPAPPSPAAPAVAPAPAAPPVRGAASEDPYSLAERGGVPRAESGPARTSGARKTVNSLLDVTPSVVSATAEWTRNPHARAAGTWAGIARPAYNIAEQVGYARGVRNEPDKPQPAFTPSKVAANTITGVGLGVWGRGVQTDSPTLQGMGAGLVAAGVLVNSTTDQKHHEGNPQAAAAGTRLPGTPLRDLRASSPQPSPQPPADRPAHHPATPGTSGGGNRLR</sequence>
<gene>
    <name evidence="2" type="ORF">M1O15_12480</name>
</gene>
<feature type="compositionally biased region" description="Pro residues" evidence="1">
    <location>
        <begin position="44"/>
        <end position="58"/>
    </location>
</feature>
<organism evidence="2 3">
    <name type="scientific">Streptomyces lichenis</name>
    <dbReference type="NCBI Taxonomy" id="2306967"/>
    <lineage>
        <taxon>Bacteria</taxon>
        <taxon>Bacillati</taxon>
        <taxon>Actinomycetota</taxon>
        <taxon>Actinomycetes</taxon>
        <taxon>Kitasatosporales</taxon>
        <taxon>Streptomycetaceae</taxon>
        <taxon>Streptomyces</taxon>
    </lineage>
</organism>
<comment type="caution">
    <text evidence="2">The sequence shown here is derived from an EMBL/GenBank/DDBJ whole genome shotgun (WGS) entry which is preliminary data.</text>
</comment>